<evidence type="ECO:0000256" key="1">
    <source>
        <dbReference type="SAM" id="Phobius"/>
    </source>
</evidence>
<name>A0A314L1H9_NICAT</name>
<dbReference type="AlphaFoldDB" id="A0A314L1H9"/>
<reference evidence="2" key="1">
    <citation type="submission" date="2016-11" db="EMBL/GenBank/DDBJ databases">
        <title>The genome of Nicotiana attenuata.</title>
        <authorList>
            <person name="Xu S."/>
            <person name="Brockmoeller T."/>
            <person name="Gaquerel E."/>
            <person name="Navarro A."/>
            <person name="Kuhl H."/>
            <person name="Gase K."/>
            <person name="Ling Z."/>
            <person name="Zhou W."/>
            <person name="Kreitzer C."/>
            <person name="Stanke M."/>
            <person name="Tang H."/>
            <person name="Lyons E."/>
            <person name="Pandey P."/>
            <person name="Pandey S.P."/>
            <person name="Timmermann B."/>
            <person name="Baldwin I.T."/>
        </authorList>
    </citation>
    <scope>NUCLEOTIDE SEQUENCE [LARGE SCALE GENOMIC DNA]</scope>
    <source>
        <strain evidence="2">UT</strain>
    </source>
</reference>
<protein>
    <submittedName>
        <fullName evidence="2">Uncharacterized protein</fullName>
    </submittedName>
</protein>
<feature type="transmembrane region" description="Helical" evidence="1">
    <location>
        <begin position="64"/>
        <end position="82"/>
    </location>
</feature>
<evidence type="ECO:0000313" key="3">
    <source>
        <dbReference type="Proteomes" id="UP000187609"/>
    </source>
</evidence>
<keyword evidence="1" id="KW-0812">Transmembrane</keyword>
<keyword evidence="3" id="KW-1185">Reference proteome</keyword>
<accession>A0A314L1H9</accession>
<proteinExistence type="predicted"/>
<sequence>MEQNSHFSVLYCWDTDHVLGNLSFLFLSILYNTHTLTSQRRTTDLGAKKYTAGKKTKNKKPKSWLLRLLQTTTPAIIVFFKIPAPSFSFFFNHKITPSEF</sequence>
<dbReference type="Gramene" id="OIT35335">
    <property type="protein sequence ID" value="OIT35335"/>
    <property type="gene ID" value="A4A49_02733"/>
</dbReference>
<gene>
    <name evidence="2" type="ORF">A4A49_02733</name>
</gene>
<organism evidence="2 3">
    <name type="scientific">Nicotiana attenuata</name>
    <name type="common">Coyote tobacco</name>
    <dbReference type="NCBI Taxonomy" id="49451"/>
    <lineage>
        <taxon>Eukaryota</taxon>
        <taxon>Viridiplantae</taxon>
        <taxon>Streptophyta</taxon>
        <taxon>Embryophyta</taxon>
        <taxon>Tracheophyta</taxon>
        <taxon>Spermatophyta</taxon>
        <taxon>Magnoliopsida</taxon>
        <taxon>eudicotyledons</taxon>
        <taxon>Gunneridae</taxon>
        <taxon>Pentapetalae</taxon>
        <taxon>asterids</taxon>
        <taxon>lamiids</taxon>
        <taxon>Solanales</taxon>
        <taxon>Solanaceae</taxon>
        <taxon>Nicotianoideae</taxon>
        <taxon>Nicotianeae</taxon>
        <taxon>Nicotiana</taxon>
    </lineage>
</organism>
<evidence type="ECO:0000313" key="2">
    <source>
        <dbReference type="EMBL" id="OIT35335.1"/>
    </source>
</evidence>
<dbReference type="EMBL" id="MJEQ01000576">
    <property type="protein sequence ID" value="OIT35335.1"/>
    <property type="molecule type" value="Genomic_DNA"/>
</dbReference>
<comment type="caution">
    <text evidence="2">The sequence shown here is derived from an EMBL/GenBank/DDBJ whole genome shotgun (WGS) entry which is preliminary data.</text>
</comment>
<keyword evidence="1" id="KW-1133">Transmembrane helix</keyword>
<keyword evidence="1" id="KW-0472">Membrane</keyword>
<dbReference type="Proteomes" id="UP000187609">
    <property type="component" value="Unassembled WGS sequence"/>
</dbReference>